<sequence>MSDSSSEEEVTRQSPSQPKVSKPTVVFEDPDAHTGITLVDGLRIVFGLILLSGLLSYFVTGDSVVWGYNAWWTKPRAVAARLRGPVILTDAQLLHYNGEDESLPIYLALNSTIYDVSSNPRIYGPGGMYAVFSGRDAARGFVTGCFAEDNVPDVRGLEWQFVPRDVPTYEEKSDEDLTEQMRTYRKESIEKGFQEVRGTIQHWQKVFRGETKKDYFEVGRITGRKPETGPVKELCANAAKKRPKEGFEKWMQKRRLAKAKAKKEAKAETAHDEV</sequence>
<protein>
    <submittedName>
        <fullName evidence="5">Cytochrome b5-like heme/steroid binding domain-containing protein</fullName>
    </submittedName>
</protein>
<evidence type="ECO:0000256" key="2">
    <source>
        <dbReference type="SAM" id="MobiDB-lite"/>
    </source>
</evidence>
<feature type="region of interest" description="Disordered" evidence="2">
    <location>
        <begin position="1"/>
        <end position="25"/>
    </location>
</feature>
<dbReference type="Pfam" id="PF00173">
    <property type="entry name" value="Cyt-b5"/>
    <property type="match status" value="1"/>
</dbReference>
<feature type="transmembrane region" description="Helical" evidence="3">
    <location>
        <begin position="44"/>
        <end position="68"/>
    </location>
</feature>
<dbReference type="InterPro" id="IPR001199">
    <property type="entry name" value="Cyt_B5-like_heme/steroid-bd"/>
</dbReference>
<dbReference type="SMART" id="SM01117">
    <property type="entry name" value="Cyt-b5"/>
    <property type="match status" value="1"/>
</dbReference>
<dbReference type="SUPFAM" id="SSF55856">
    <property type="entry name" value="Cytochrome b5-like heme/steroid binding domain"/>
    <property type="match status" value="1"/>
</dbReference>
<dbReference type="GO" id="GO:0016020">
    <property type="term" value="C:membrane"/>
    <property type="evidence" value="ECO:0007669"/>
    <property type="project" value="TreeGrafter"/>
</dbReference>
<evidence type="ECO:0000256" key="1">
    <source>
        <dbReference type="ARBA" id="ARBA00038357"/>
    </source>
</evidence>
<evidence type="ECO:0000259" key="4">
    <source>
        <dbReference type="SMART" id="SM01117"/>
    </source>
</evidence>
<keyword evidence="3" id="KW-0472">Membrane</keyword>
<dbReference type="Proteomes" id="UP001056384">
    <property type="component" value="Chromosome 2"/>
</dbReference>
<keyword evidence="6" id="KW-1185">Reference proteome</keyword>
<reference evidence="5" key="1">
    <citation type="submission" date="2022-06" db="EMBL/GenBank/DDBJ databases">
        <title>Complete genome sequences of two strains of the flax pathogen Septoria linicola.</title>
        <authorList>
            <person name="Lapalu N."/>
            <person name="Simon A."/>
            <person name="Demenou B."/>
            <person name="Paumier D."/>
            <person name="Guillot M.-P."/>
            <person name="Gout L."/>
            <person name="Valade R."/>
        </authorList>
    </citation>
    <scope>NUCLEOTIDE SEQUENCE</scope>
    <source>
        <strain evidence="5">SE15195</strain>
    </source>
</reference>
<keyword evidence="3" id="KW-1133">Transmembrane helix</keyword>
<name>A0A9Q9AIZ5_9PEZI</name>
<comment type="similarity">
    <text evidence="1">Belongs to the cytochrome b5 family. MAPR subfamily.</text>
</comment>
<dbReference type="GO" id="GO:0012505">
    <property type="term" value="C:endomembrane system"/>
    <property type="evidence" value="ECO:0007669"/>
    <property type="project" value="TreeGrafter"/>
</dbReference>
<keyword evidence="3" id="KW-0812">Transmembrane</keyword>
<gene>
    <name evidence="5" type="ORF">Slin15195_G035580</name>
</gene>
<dbReference type="AlphaFoldDB" id="A0A9Q9AIZ5"/>
<proteinExistence type="inferred from homology"/>
<evidence type="ECO:0000256" key="3">
    <source>
        <dbReference type="SAM" id="Phobius"/>
    </source>
</evidence>
<dbReference type="InterPro" id="IPR036400">
    <property type="entry name" value="Cyt_B5-like_heme/steroid_sf"/>
</dbReference>
<organism evidence="5 6">
    <name type="scientific">Septoria linicola</name>
    <dbReference type="NCBI Taxonomy" id="215465"/>
    <lineage>
        <taxon>Eukaryota</taxon>
        <taxon>Fungi</taxon>
        <taxon>Dikarya</taxon>
        <taxon>Ascomycota</taxon>
        <taxon>Pezizomycotina</taxon>
        <taxon>Dothideomycetes</taxon>
        <taxon>Dothideomycetidae</taxon>
        <taxon>Mycosphaerellales</taxon>
        <taxon>Mycosphaerellaceae</taxon>
        <taxon>Septoria</taxon>
    </lineage>
</organism>
<dbReference type="PANTHER" id="PTHR10281:SF76">
    <property type="entry name" value="CALCUTTA CUP-RELATED"/>
    <property type="match status" value="1"/>
</dbReference>
<dbReference type="PANTHER" id="PTHR10281">
    <property type="entry name" value="MEMBRANE-ASSOCIATED PROGESTERONE RECEPTOR COMPONENT-RELATED"/>
    <property type="match status" value="1"/>
</dbReference>
<dbReference type="OrthoDB" id="10257697at2759"/>
<evidence type="ECO:0000313" key="6">
    <source>
        <dbReference type="Proteomes" id="UP001056384"/>
    </source>
</evidence>
<accession>A0A9Q9AIZ5</accession>
<feature type="domain" description="Cytochrome b5 heme-binding" evidence="4">
    <location>
        <begin position="88"/>
        <end position="166"/>
    </location>
</feature>
<evidence type="ECO:0000313" key="5">
    <source>
        <dbReference type="EMBL" id="USW50239.1"/>
    </source>
</evidence>
<dbReference type="EMBL" id="CP099419">
    <property type="protein sequence ID" value="USW50239.1"/>
    <property type="molecule type" value="Genomic_DNA"/>
</dbReference>
<dbReference type="InterPro" id="IPR050577">
    <property type="entry name" value="MAPR/NEUFC/NENF-like"/>
</dbReference>
<dbReference type="Gene3D" id="3.10.120.10">
    <property type="entry name" value="Cytochrome b5-like heme/steroid binding domain"/>
    <property type="match status" value="1"/>
</dbReference>